<evidence type="ECO:0000256" key="7">
    <source>
        <dbReference type="SAM" id="MobiDB-lite"/>
    </source>
</evidence>
<evidence type="ECO:0000313" key="10">
    <source>
        <dbReference type="Proteomes" id="UP001164743"/>
    </source>
</evidence>
<dbReference type="PANTHER" id="PTHR12395:SF9">
    <property type="entry name" value="DECAPPING AND EXORIBONUCLEASE PROTEIN"/>
    <property type="match status" value="1"/>
</dbReference>
<evidence type="ECO:0000256" key="4">
    <source>
        <dbReference type="ARBA" id="ARBA00044692"/>
    </source>
</evidence>
<accession>A0ABY7CBS4</accession>
<dbReference type="Proteomes" id="UP001164743">
    <property type="component" value="Chromosome 2A"/>
</dbReference>
<evidence type="ECO:0000256" key="5">
    <source>
        <dbReference type="ARBA" id="ARBA00048124"/>
    </source>
</evidence>
<gene>
    <name evidence="9" type="ORF">PtA15_2A887</name>
</gene>
<dbReference type="GeneID" id="77807848"/>
<dbReference type="RefSeq" id="XP_053018125.1">
    <property type="nucleotide sequence ID" value="XM_053166953.1"/>
</dbReference>
<dbReference type="Pfam" id="PF08652">
    <property type="entry name" value="RAI1"/>
    <property type="match status" value="1"/>
</dbReference>
<comment type="catalytic activity">
    <reaction evidence="4">
        <text>a 5'-end triphospho-ribonucleoside in mRNA + H2O = a 5'-end phospho-ribonucleoside in mRNA + diphosphate + H(+)</text>
        <dbReference type="Rhea" id="RHEA:78683"/>
        <dbReference type="Rhea" id="RHEA-COMP:15692"/>
        <dbReference type="Rhea" id="RHEA-COMP:17164"/>
        <dbReference type="ChEBI" id="CHEBI:15377"/>
        <dbReference type="ChEBI" id="CHEBI:15378"/>
        <dbReference type="ChEBI" id="CHEBI:33019"/>
        <dbReference type="ChEBI" id="CHEBI:138282"/>
        <dbReference type="ChEBI" id="CHEBI:167618"/>
    </reaction>
    <physiologicalReaction direction="left-to-right" evidence="4">
        <dbReference type="Rhea" id="RHEA:78684"/>
    </physiologicalReaction>
</comment>
<keyword evidence="6" id="KW-0694">RNA-binding</keyword>
<keyword evidence="6" id="KW-0540">Nuclease</keyword>
<organism evidence="9 10">
    <name type="scientific">Puccinia triticina</name>
    <dbReference type="NCBI Taxonomy" id="208348"/>
    <lineage>
        <taxon>Eukaryota</taxon>
        <taxon>Fungi</taxon>
        <taxon>Dikarya</taxon>
        <taxon>Basidiomycota</taxon>
        <taxon>Pucciniomycotina</taxon>
        <taxon>Pucciniomycetes</taxon>
        <taxon>Pucciniales</taxon>
        <taxon>Pucciniaceae</taxon>
        <taxon>Puccinia</taxon>
    </lineage>
</organism>
<keyword evidence="6" id="KW-0378">Hydrolase</keyword>
<dbReference type="PANTHER" id="PTHR12395">
    <property type="entry name" value="DOM-3 RELATED"/>
    <property type="match status" value="1"/>
</dbReference>
<feature type="compositionally biased region" description="Polar residues" evidence="7">
    <location>
        <begin position="1"/>
        <end position="12"/>
    </location>
</feature>
<feature type="region of interest" description="Disordered" evidence="7">
    <location>
        <begin position="45"/>
        <end position="71"/>
    </location>
</feature>
<comment type="catalytic activity">
    <reaction evidence="5">
        <text>a 5'-end NAD(+)-phospho-ribonucleoside in mRNA + H2O = a 5'-end phospho-ribonucleoside in mRNA + NAD(+) + H(+)</text>
        <dbReference type="Rhea" id="RHEA:60880"/>
        <dbReference type="Rhea" id="RHEA-COMP:15692"/>
        <dbReference type="Rhea" id="RHEA-COMP:15698"/>
        <dbReference type="ChEBI" id="CHEBI:15377"/>
        <dbReference type="ChEBI" id="CHEBI:15378"/>
        <dbReference type="ChEBI" id="CHEBI:57540"/>
        <dbReference type="ChEBI" id="CHEBI:138282"/>
        <dbReference type="ChEBI" id="CHEBI:144029"/>
    </reaction>
    <physiologicalReaction direction="left-to-right" evidence="5">
        <dbReference type="Rhea" id="RHEA:60881"/>
    </physiologicalReaction>
</comment>
<keyword evidence="6" id="KW-0479">Metal-binding</keyword>
<dbReference type="InterPro" id="IPR013961">
    <property type="entry name" value="RAI1"/>
</dbReference>
<dbReference type="EMBL" id="CP110422">
    <property type="protein sequence ID" value="WAQ82570.1"/>
    <property type="molecule type" value="Genomic_DNA"/>
</dbReference>
<evidence type="ECO:0000256" key="2">
    <source>
        <dbReference type="ARBA" id="ARBA00006562"/>
    </source>
</evidence>
<feature type="region of interest" description="Disordered" evidence="7">
    <location>
        <begin position="1"/>
        <end position="28"/>
    </location>
</feature>
<evidence type="ECO:0000313" key="9">
    <source>
        <dbReference type="EMBL" id="WAQ82570.1"/>
    </source>
</evidence>
<comment type="cofactor">
    <cofactor evidence="1 6">
        <name>a divalent metal cation</name>
        <dbReference type="ChEBI" id="CHEBI:60240"/>
    </cofactor>
</comment>
<dbReference type="InterPro" id="IPR039039">
    <property type="entry name" value="RAI1-like_fam"/>
</dbReference>
<name>A0ABY7CBS4_9BASI</name>
<keyword evidence="10" id="KW-1185">Reference proteome</keyword>
<keyword evidence="6" id="KW-0547">Nucleotide-binding</keyword>
<feature type="compositionally biased region" description="Low complexity" evidence="7">
    <location>
        <begin position="17"/>
        <end position="28"/>
    </location>
</feature>
<comment type="similarity">
    <text evidence="2 6">Belongs to the DXO/Dom3Z family.</text>
</comment>
<comment type="catalytic activity">
    <reaction evidence="3">
        <text>a 5'-end (N(7)-methyl 5'-triphosphoguanosine)-ribonucleoside-ribonucleotide in mRNA + H2O = a (N(7)-methyl 5'-triphosphoguanosine)-nucleoside + a 5'-end phospho-ribonucleoside in mRNA + H(+)</text>
        <dbReference type="Rhea" id="RHEA:66928"/>
        <dbReference type="Rhea" id="RHEA-COMP:15692"/>
        <dbReference type="Rhea" id="RHEA-COMP:17313"/>
        <dbReference type="ChEBI" id="CHEBI:15377"/>
        <dbReference type="ChEBI" id="CHEBI:15378"/>
        <dbReference type="ChEBI" id="CHEBI:138282"/>
        <dbReference type="ChEBI" id="CHEBI:172876"/>
        <dbReference type="ChEBI" id="CHEBI:172877"/>
    </reaction>
    <physiologicalReaction direction="left-to-right" evidence="3">
        <dbReference type="Rhea" id="RHEA:66929"/>
    </physiologicalReaction>
</comment>
<proteinExistence type="inferred from homology"/>
<dbReference type="EC" id="3.6.1.-" evidence="6"/>
<evidence type="ECO:0000256" key="3">
    <source>
        <dbReference type="ARBA" id="ARBA00044676"/>
    </source>
</evidence>
<keyword evidence="6" id="KW-0539">Nucleus</keyword>
<feature type="domain" description="RAI1-like" evidence="8">
    <location>
        <begin position="111"/>
        <end position="431"/>
    </location>
</feature>
<sequence length="581" mass="64640">MPVNLNTLLNSTPVSPPHSQFHPSHSQGPSAIELANLLSPAVDSHRALPKQAHHQQQYSEHDEQQEDDDEHKQFREALQALPLTQPATHTLPVAAFNRSRPPRAAKLASYQRPVPFTSFSYDDHRLIRTGKHQFESLRPFSVPQNLVGFDLSHRIDRAVFRDESIDEGIDGLLISLIGFLDKADPKERLDLCRGVFSASLITWRGVLTKLCASVYETAGEGGGGGGGWTKEVMMVDGTVYMIDGPKTAEEQGGSSAQQTYYGHSYESLLTNPSGFEDVNTNTQWVSVVKSNLNGNRLILGGEVDCIDPNAFNHHRHQLAHNSDQPSETVPIDQFIEIKTSIMPASDRDHWNLYRFKMLKFWLQSYLLGVPKIHVGLRDRSGIVRGAQDYLTEEIPALVKQRQAKPGGRWSSEQCLETGGSIIGFVRDRLSRTAAPGARTRQSVCQARLDTIVSQEAARRRAESAHNHTGAGGLSDTCARQIAALAHWPVYTLRFRPPKNHSLPGTLELVERPADAVAHSVAQRMSDALFGFRHPLLNPHHHQHGGSRVGFLPLLWMSYLVLTRVQLALETETPSRNLYHST</sequence>
<protein>
    <recommendedName>
        <fullName evidence="6">Decapping nuclease</fullName>
        <ecNumber evidence="6">3.6.1.-</ecNumber>
    </recommendedName>
</protein>
<comment type="function">
    <text evidence="6">Decapping enzyme for NAD-capped RNAs: specifically hydrolyzes the nicotinamide adenine dinucleotide (NAD) cap from a subset of RNAs by removing the entire NAD moiety from the 5'-end of an NAD-capped RNA.</text>
</comment>
<evidence type="ECO:0000256" key="6">
    <source>
        <dbReference type="RuleBase" id="RU367113"/>
    </source>
</evidence>
<evidence type="ECO:0000256" key="1">
    <source>
        <dbReference type="ARBA" id="ARBA00001968"/>
    </source>
</evidence>
<reference evidence="9" key="1">
    <citation type="submission" date="2022-10" db="EMBL/GenBank/DDBJ databases">
        <title>Puccinia triticina Genome sequencing and assembly.</title>
        <authorList>
            <person name="Li C."/>
        </authorList>
    </citation>
    <scope>NUCLEOTIDE SEQUENCE</scope>
    <source>
        <strain evidence="9">Pt15</strain>
    </source>
</reference>
<evidence type="ECO:0000259" key="8">
    <source>
        <dbReference type="Pfam" id="PF08652"/>
    </source>
</evidence>
<comment type="subcellular location">
    <subcellularLocation>
        <location evidence="6">Nucleus</location>
    </subcellularLocation>
</comment>